<evidence type="ECO:0000256" key="2">
    <source>
        <dbReference type="PROSITE-ProRule" id="PRU00335"/>
    </source>
</evidence>
<dbReference type="GO" id="GO:0003677">
    <property type="term" value="F:DNA binding"/>
    <property type="evidence" value="ECO:0007669"/>
    <property type="project" value="UniProtKB-UniRule"/>
</dbReference>
<dbReference type="Proteomes" id="UP000218151">
    <property type="component" value="Unassembled WGS sequence"/>
</dbReference>
<feature type="DNA-binding region" description="H-T-H motif" evidence="2">
    <location>
        <begin position="14"/>
        <end position="33"/>
    </location>
</feature>
<sequence>MADHLLEHGMAAASLRPLATAVGTSDRMLLYYFASKDELVAATLERVAGRLTVILDRAIPTGTRLPPPELLLAIWSAVGSVELRPYMRLWLELAAASARGREPQRAIAAAITDGFVRWTGDHLFVDRRADRERACASLLATVEGALFLDAIGRRDLADMAVRNGAVADGAARP</sequence>
<dbReference type="SUPFAM" id="SSF46689">
    <property type="entry name" value="Homeodomain-like"/>
    <property type="match status" value="1"/>
</dbReference>
<proteinExistence type="predicted"/>
<reference evidence="5" key="1">
    <citation type="submission" date="2017-09" db="EMBL/GenBank/DDBJ databases">
        <authorList>
            <person name="Feng G."/>
            <person name="Zhu H."/>
        </authorList>
    </citation>
    <scope>NUCLEOTIDE SEQUENCE [LARGE SCALE GENOMIC DNA]</scope>
    <source>
        <strain evidence="5">1PNM-20</strain>
    </source>
</reference>
<dbReference type="AlphaFoldDB" id="A0A2A2SCZ6"/>
<evidence type="ECO:0000259" key="3">
    <source>
        <dbReference type="PROSITE" id="PS50977"/>
    </source>
</evidence>
<accession>A0A2A2SCZ6</accession>
<keyword evidence="1 2" id="KW-0238">DNA-binding</keyword>
<dbReference type="EMBL" id="NSLI01000004">
    <property type="protein sequence ID" value="PAX07070.1"/>
    <property type="molecule type" value="Genomic_DNA"/>
</dbReference>
<dbReference type="InterPro" id="IPR009057">
    <property type="entry name" value="Homeodomain-like_sf"/>
</dbReference>
<dbReference type="Pfam" id="PF00440">
    <property type="entry name" value="TetR_N"/>
    <property type="match status" value="1"/>
</dbReference>
<feature type="domain" description="HTH tetR-type" evidence="3">
    <location>
        <begin position="1"/>
        <end position="51"/>
    </location>
</feature>
<evidence type="ECO:0000256" key="1">
    <source>
        <dbReference type="ARBA" id="ARBA00023125"/>
    </source>
</evidence>
<organism evidence="4 5">
    <name type="scientific">Sphingomonas lenta</name>
    <dbReference type="NCBI Taxonomy" id="1141887"/>
    <lineage>
        <taxon>Bacteria</taxon>
        <taxon>Pseudomonadati</taxon>
        <taxon>Pseudomonadota</taxon>
        <taxon>Alphaproteobacteria</taxon>
        <taxon>Sphingomonadales</taxon>
        <taxon>Sphingomonadaceae</taxon>
        <taxon>Sphingomonas</taxon>
    </lineage>
</organism>
<keyword evidence="5" id="KW-1185">Reference proteome</keyword>
<gene>
    <name evidence="4" type="ORF">CKY28_13550</name>
</gene>
<comment type="caution">
    <text evidence="4">The sequence shown here is derived from an EMBL/GenBank/DDBJ whole genome shotgun (WGS) entry which is preliminary data.</text>
</comment>
<name>A0A2A2SCZ6_9SPHN</name>
<evidence type="ECO:0000313" key="5">
    <source>
        <dbReference type="Proteomes" id="UP000218151"/>
    </source>
</evidence>
<dbReference type="InterPro" id="IPR001647">
    <property type="entry name" value="HTH_TetR"/>
</dbReference>
<protein>
    <submittedName>
        <fullName evidence="4">TetR family transcriptional regulator</fullName>
    </submittedName>
</protein>
<evidence type="ECO:0000313" key="4">
    <source>
        <dbReference type="EMBL" id="PAX07070.1"/>
    </source>
</evidence>
<dbReference type="Gene3D" id="1.10.357.10">
    <property type="entry name" value="Tetracycline Repressor, domain 2"/>
    <property type="match status" value="1"/>
</dbReference>
<dbReference type="PROSITE" id="PS50977">
    <property type="entry name" value="HTH_TETR_2"/>
    <property type="match status" value="1"/>
</dbReference>